<evidence type="ECO:0000313" key="3">
    <source>
        <dbReference type="Proteomes" id="UP000772434"/>
    </source>
</evidence>
<evidence type="ECO:0000256" key="1">
    <source>
        <dbReference type="SAM" id="MobiDB-lite"/>
    </source>
</evidence>
<dbReference type="AlphaFoldDB" id="A0A9P5PN07"/>
<protein>
    <submittedName>
        <fullName evidence="2">Uncharacterized protein</fullName>
    </submittedName>
</protein>
<proteinExistence type="predicted"/>
<reference evidence="2" key="1">
    <citation type="submission" date="2020-11" db="EMBL/GenBank/DDBJ databases">
        <authorList>
            <consortium name="DOE Joint Genome Institute"/>
            <person name="Ahrendt S."/>
            <person name="Riley R."/>
            <person name="Andreopoulos W."/>
            <person name="Labutti K."/>
            <person name="Pangilinan J."/>
            <person name="Ruiz-Duenas F.J."/>
            <person name="Barrasa J.M."/>
            <person name="Sanchez-Garcia M."/>
            <person name="Camarero S."/>
            <person name="Miyauchi S."/>
            <person name="Serrano A."/>
            <person name="Linde D."/>
            <person name="Babiker R."/>
            <person name="Drula E."/>
            <person name="Ayuso-Fernandez I."/>
            <person name="Pacheco R."/>
            <person name="Padilla G."/>
            <person name="Ferreira P."/>
            <person name="Barriuso J."/>
            <person name="Kellner H."/>
            <person name="Castanera R."/>
            <person name="Alfaro M."/>
            <person name="Ramirez L."/>
            <person name="Pisabarro A.G."/>
            <person name="Kuo A."/>
            <person name="Tritt A."/>
            <person name="Lipzen A."/>
            <person name="He G."/>
            <person name="Yan M."/>
            <person name="Ng V."/>
            <person name="Cullen D."/>
            <person name="Martin F."/>
            <person name="Rosso M.-N."/>
            <person name="Henrissat B."/>
            <person name="Hibbett D."/>
            <person name="Martinez A.T."/>
            <person name="Grigoriev I.V."/>
        </authorList>
    </citation>
    <scope>NUCLEOTIDE SEQUENCE</scope>
    <source>
        <strain evidence="2">AH 40177</strain>
    </source>
</reference>
<evidence type="ECO:0000313" key="2">
    <source>
        <dbReference type="EMBL" id="KAF9066204.1"/>
    </source>
</evidence>
<feature type="compositionally biased region" description="Basic and acidic residues" evidence="1">
    <location>
        <begin position="78"/>
        <end position="98"/>
    </location>
</feature>
<dbReference type="EMBL" id="JADNRY010000091">
    <property type="protein sequence ID" value="KAF9066204.1"/>
    <property type="molecule type" value="Genomic_DNA"/>
</dbReference>
<dbReference type="Proteomes" id="UP000772434">
    <property type="component" value="Unassembled WGS sequence"/>
</dbReference>
<comment type="caution">
    <text evidence="2">The sequence shown here is derived from an EMBL/GenBank/DDBJ whole genome shotgun (WGS) entry which is preliminary data.</text>
</comment>
<feature type="region of interest" description="Disordered" evidence="1">
    <location>
        <begin position="78"/>
        <end position="101"/>
    </location>
</feature>
<feature type="region of interest" description="Disordered" evidence="1">
    <location>
        <begin position="113"/>
        <end position="187"/>
    </location>
</feature>
<organism evidence="2 3">
    <name type="scientific">Rhodocollybia butyracea</name>
    <dbReference type="NCBI Taxonomy" id="206335"/>
    <lineage>
        <taxon>Eukaryota</taxon>
        <taxon>Fungi</taxon>
        <taxon>Dikarya</taxon>
        <taxon>Basidiomycota</taxon>
        <taxon>Agaricomycotina</taxon>
        <taxon>Agaricomycetes</taxon>
        <taxon>Agaricomycetidae</taxon>
        <taxon>Agaricales</taxon>
        <taxon>Marasmiineae</taxon>
        <taxon>Omphalotaceae</taxon>
        <taxon>Rhodocollybia</taxon>
    </lineage>
</organism>
<name>A0A9P5PN07_9AGAR</name>
<gene>
    <name evidence="2" type="ORF">BDP27DRAFT_1424097</name>
</gene>
<keyword evidence="3" id="KW-1185">Reference proteome</keyword>
<sequence length="187" mass="20375">MAPIVPTTSGGSKTPFSILSLLIYLWTSQIHSYFGTHISDTFIGHTFGPIYRWTLSVLITFPRGLQAQREAERAAAKQAAREASDKAEQERKAKEKQTAKTLRAYEIAKSKAAAADKKAKKEREKRMAAALPCQQEGEKENVAGPSTLSGLKRKRAVPKLAARVPDSGPKDDPPSPNNGDNDDDNGN</sequence>
<feature type="compositionally biased region" description="Basic and acidic residues" evidence="1">
    <location>
        <begin position="113"/>
        <end position="127"/>
    </location>
</feature>
<accession>A0A9P5PN07</accession>